<dbReference type="GO" id="GO:0016301">
    <property type="term" value="F:kinase activity"/>
    <property type="evidence" value="ECO:0007669"/>
    <property type="project" value="UniProtKB-KW"/>
</dbReference>
<sequence>IKEEIEDEEKTIEDYIDEKMNDADSTSVEAMYFVASQCLHEKKNKRPDIKKVQQLLQEMTAS</sequence>
<accession>A0ABQ9UY48</accession>
<dbReference type="Gene3D" id="1.10.510.10">
    <property type="entry name" value="Transferase(Phosphotransferase) domain 1"/>
    <property type="match status" value="1"/>
</dbReference>
<proteinExistence type="predicted"/>
<dbReference type="Proteomes" id="UP001266305">
    <property type="component" value="Unassembled WGS sequence"/>
</dbReference>
<keyword evidence="2" id="KW-1185">Reference proteome</keyword>
<evidence type="ECO:0000313" key="2">
    <source>
        <dbReference type="Proteomes" id="UP001266305"/>
    </source>
</evidence>
<keyword evidence="1" id="KW-0675">Receptor</keyword>
<feature type="non-terminal residue" evidence="1">
    <location>
        <position position="1"/>
    </location>
</feature>
<reference evidence="1 2" key="1">
    <citation type="submission" date="2023-05" db="EMBL/GenBank/DDBJ databases">
        <title>B98-5 Cell Line De Novo Hybrid Assembly: An Optical Mapping Approach.</title>
        <authorList>
            <person name="Kananen K."/>
            <person name="Auerbach J.A."/>
            <person name="Kautto E."/>
            <person name="Blachly J.S."/>
        </authorList>
    </citation>
    <scope>NUCLEOTIDE SEQUENCE [LARGE SCALE GENOMIC DNA]</scope>
    <source>
        <strain evidence="1">B95-8</strain>
        <tissue evidence="1">Cell line</tissue>
    </source>
</reference>
<comment type="caution">
    <text evidence="1">The sequence shown here is derived from an EMBL/GenBank/DDBJ whole genome shotgun (WGS) entry which is preliminary data.</text>
</comment>
<dbReference type="EMBL" id="JASSZA010000009">
    <property type="protein sequence ID" value="KAK2101709.1"/>
    <property type="molecule type" value="Genomic_DNA"/>
</dbReference>
<organism evidence="1 2">
    <name type="scientific">Saguinus oedipus</name>
    <name type="common">Cotton-top tamarin</name>
    <name type="synonym">Oedipomidas oedipus</name>
    <dbReference type="NCBI Taxonomy" id="9490"/>
    <lineage>
        <taxon>Eukaryota</taxon>
        <taxon>Metazoa</taxon>
        <taxon>Chordata</taxon>
        <taxon>Craniata</taxon>
        <taxon>Vertebrata</taxon>
        <taxon>Euteleostomi</taxon>
        <taxon>Mammalia</taxon>
        <taxon>Eutheria</taxon>
        <taxon>Euarchontoglires</taxon>
        <taxon>Primates</taxon>
        <taxon>Haplorrhini</taxon>
        <taxon>Platyrrhini</taxon>
        <taxon>Cebidae</taxon>
        <taxon>Callitrichinae</taxon>
        <taxon>Saguinus</taxon>
    </lineage>
</organism>
<evidence type="ECO:0000313" key="1">
    <source>
        <dbReference type="EMBL" id="KAK2101709.1"/>
    </source>
</evidence>
<keyword evidence="1" id="KW-0418">Kinase</keyword>
<keyword evidence="1" id="KW-0808">Transferase</keyword>
<protein>
    <submittedName>
        <fullName evidence="1">Interleukin-1 receptor-associated kinase 4</fullName>
    </submittedName>
</protein>
<name>A0ABQ9UY48_SAGOE</name>
<gene>
    <name evidence="1" type="primary">IRAK4_1</name>
    <name evidence="1" type="ORF">P7K49_019375</name>
</gene>